<evidence type="ECO:0000313" key="2">
    <source>
        <dbReference type="Proteomes" id="UP001246858"/>
    </source>
</evidence>
<proteinExistence type="predicted"/>
<evidence type="ECO:0000313" key="1">
    <source>
        <dbReference type="EMBL" id="MDR6785324.1"/>
    </source>
</evidence>
<accession>A0ACC6L1U6</accession>
<keyword evidence="2" id="KW-1185">Reference proteome</keyword>
<gene>
    <name evidence="1" type="ORF">J2X78_003909</name>
</gene>
<reference evidence="1" key="1">
    <citation type="submission" date="2023-07" db="EMBL/GenBank/DDBJ databases">
        <title>Sorghum-associated microbial communities from plants grown in Nebraska, USA.</title>
        <authorList>
            <person name="Schachtman D."/>
        </authorList>
    </citation>
    <scope>NUCLEOTIDE SEQUENCE</scope>
    <source>
        <strain evidence="1">2697</strain>
    </source>
</reference>
<comment type="caution">
    <text evidence="1">The sequence shown here is derived from an EMBL/GenBank/DDBJ whole genome shotgun (WGS) entry which is preliminary data.</text>
</comment>
<protein>
    <submittedName>
        <fullName evidence="1">Fibronectin type 3 domain-containing protein</fullName>
    </submittedName>
</protein>
<dbReference type="EMBL" id="JAVDTF010000004">
    <property type="protein sequence ID" value="MDR6785324.1"/>
    <property type="molecule type" value="Genomic_DNA"/>
</dbReference>
<sequence>MLVSNKIGFKRFMFAVVLLLNITLVNAQNNTVSTHAGPKGIWVLCGKQLPKDFTYRVLRQKNKEAWVKQVDLRFPESKEELRGELLKIQGLSGLTASPMADAGLELVWDRLTDVLTVNLPNEMLENYPLRQANGTAWYDSTADSAIGYAYKVQVIGSKEEVISESSSKETYFPGKSPETNLSPLSIRSVNGTITGEYSVVNRGLMNSCRIFRSYYLRKGFEEVQGEPIFLTRDSALILQFTDKTTVEKVPYTYAIRSVDAAGNTGGFSAELSAFNVADKSIIPSVMNFKTSSVEKEKAIQLSWNLKDSKDVISIDIFKGADYDGNYVKIASVSPKDTTYLDHYANPVETYYYTIRLNGTYEKSPASPRVSGILKASSGNYFPPKNLRLMQRKNVVNLVWERTEEDTRAYYVYRSVGKTQRMERISPVIITDSAIVSYTDTLAKNMGPGMYAYAVSDQNTSYELSDLSKPVFAHIQGPDPLPVPHDLTVMNEGRGVLRVSWPDMRNESPFVQGYMLYRRAKAINDTVTEPLKPLGLGLLDPVTNTYRDSAVKTDMVYYYSLRTVGNDEETMSSPSLEAGITIQPHVINGAANVRVFRSGAAVAVKWNNPVGDELKSVKIIRSTEGREETEEIASLNATTENFADTKVTVGNTYYYQVQIENKLGKKSRMTDAVGIKVYE</sequence>
<organism evidence="1 2">
    <name type="scientific">Pedobacter africanus</name>
    <dbReference type="NCBI Taxonomy" id="151894"/>
    <lineage>
        <taxon>Bacteria</taxon>
        <taxon>Pseudomonadati</taxon>
        <taxon>Bacteroidota</taxon>
        <taxon>Sphingobacteriia</taxon>
        <taxon>Sphingobacteriales</taxon>
        <taxon>Sphingobacteriaceae</taxon>
        <taxon>Pedobacter</taxon>
    </lineage>
</organism>
<dbReference type="Proteomes" id="UP001246858">
    <property type="component" value="Unassembled WGS sequence"/>
</dbReference>
<name>A0ACC6L1U6_9SPHI</name>